<dbReference type="EMBL" id="CAJVCH010536985">
    <property type="protein sequence ID" value="CAG7825620.1"/>
    <property type="molecule type" value="Genomic_DNA"/>
</dbReference>
<reference evidence="1" key="1">
    <citation type="submission" date="2021-06" db="EMBL/GenBank/DDBJ databases">
        <authorList>
            <person name="Hodson N. C."/>
            <person name="Mongue J. A."/>
            <person name="Jaron S. K."/>
        </authorList>
    </citation>
    <scope>NUCLEOTIDE SEQUENCE</scope>
</reference>
<dbReference type="Proteomes" id="UP000708208">
    <property type="component" value="Unassembled WGS sequence"/>
</dbReference>
<evidence type="ECO:0000313" key="2">
    <source>
        <dbReference type="Proteomes" id="UP000708208"/>
    </source>
</evidence>
<dbReference type="InterPro" id="IPR042462">
    <property type="entry name" value="ARMC7"/>
</dbReference>
<dbReference type="PANTHER" id="PTHR46263:SF1">
    <property type="entry name" value="ARMADILLO REPEAT-CONTAINING PROTEIN 7"/>
    <property type="match status" value="1"/>
</dbReference>
<comment type="caution">
    <text evidence="1">The sequence shown here is derived from an EMBL/GenBank/DDBJ whole genome shotgun (WGS) entry which is preliminary data.</text>
</comment>
<evidence type="ECO:0000313" key="1">
    <source>
        <dbReference type="EMBL" id="CAG7825620.1"/>
    </source>
</evidence>
<keyword evidence="2" id="KW-1185">Reference proteome</keyword>
<organism evidence="1 2">
    <name type="scientific">Allacma fusca</name>
    <dbReference type="NCBI Taxonomy" id="39272"/>
    <lineage>
        <taxon>Eukaryota</taxon>
        <taxon>Metazoa</taxon>
        <taxon>Ecdysozoa</taxon>
        <taxon>Arthropoda</taxon>
        <taxon>Hexapoda</taxon>
        <taxon>Collembola</taxon>
        <taxon>Symphypleona</taxon>
        <taxon>Sminthuridae</taxon>
        <taxon>Allacma</taxon>
    </lineage>
</organism>
<accession>A0A8J2LNG8</accession>
<dbReference type="PANTHER" id="PTHR46263">
    <property type="entry name" value="ARMADILLO REPEAT-CONTAINING PROTEIN 7"/>
    <property type="match status" value="1"/>
</dbReference>
<name>A0A8J2LNG8_9HEXA</name>
<dbReference type="AlphaFoldDB" id="A0A8J2LNG8"/>
<proteinExistence type="predicted"/>
<sequence length="107" mass="11855">MSCKNKRVLKGSSEHKVERRRYLTQLVHEYTRTNSVEARRQIENGRNVKLVEFACGGLCNCSADDSLRQEIIDHGGIPLIAKHLSSSDSSTVISAIGSLIFLVTPVN</sequence>
<feature type="non-terminal residue" evidence="1">
    <location>
        <position position="107"/>
    </location>
</feature>
<evidence type="ECO:0008006" key="3">
    <source>
        <dbReference type="Google" id="ProtNLM"/>
    </source>
</evidence>
<gene>
    <name evidence="1" type="ORF">AFUS01_LOCUS35721</name>
</gene>
<dbReference type="OrthoDB" id="201709at2759"/>
<feature type="non-terminal residue" evidence="1">
    <location>
        <position position="1"/>
    </location>
</feature>
<protein>
    <recommendedName>
        <fullName evidence="3">Armadillo repeat-containing protein 7</fullName>
    </recommendedName>
</protein>